<keyword evidence="3" id="KW-1185">Reference proteome</keyword>
<feature type="compositionally biased region" description="Polar residues" evidence="1">
    <location>
        <begin position="132"/>
        <end position="148"/>
    </location>
</feature>
<feature type="region of interest" description="Disordered" evidence="1">
    <location>
        <begin position="124"/>
        <end position="165"/>
    </location>
</feature>
<accession>A0AAD7SK30</accession>
<organism evidence="2 3">
    <name type="scientific">Aldrovandia affinis</name>
    <dbReference type="NCBI Taxonomy" id="143900"/>
    <lineage>
        <taxon>Eukaryota</taxon>
        <taxon>Metazoa</taxon>
        <taxon>Chordata</taxon>
        <taxon>Craniata</taxon>
        <taxon>Vertebrata</taxon>
        <taxon>Euteleostomi</taxon>
        <taxon>Actinopterygii</taxon>
        <taxon>Neopterygii</taxon>
        <taxon>Teleostei</taxon>
        <taxon>Notacanthiformes</taxon>
        <taxon>Halosauridae</taxon>
        <taxon>Aldrovandia</taxon>
    </lineage>
</organism>
<evidence type="ECO:0000313" key="3">
    <source>
        <dbReference type="Proteomes" id="UP001221898"/>
    </source>
</evidence>
<dbReference type="EMBL" id="JAINUG010000055">
    <property type="protein sequence ID" value="KAJ8404105.1"/>
    <property type="molecule type" value="Genomic_DNA"/>
</dbReference>
<reference evidence="2" key="1">
    <citation type="journal article" date="2023" name="Science">
        <title>Genome structures resolve the early diversification of teleost fishes.</title>
        <authorList>
            <person name="Parey E."/>
            <person name="Louis A."/>
            <person name="Montfort J."/>
            <person name="Bouchez O."/>
            <person name="Roques C."/>
            <person name="Iampietro C."/>
            <person name="Lluch J."/>
            <person name="Castinel A."/>
            <person name="Donnadieu C."/>
            <person name="Desvignes T."/>
            <person name="Floi Bucao C."/>
            <person name="Jouanno E."/>
            <person name="Wen M."/>
            <person name="Mejri S."/>
            <person name="Dirks R."/>
            <person name="Jansen H."/>
            <person name="Henkel C."/>
            <person name="Chen W.J."/>
            <person name="Zahm M."/>
            <person name="Cabau C."/>
            <person name="Klopp C."/>
            <person name="Thompson A.W."/>
            <person name="Robinson-Rechavi M."/>
            <person name="Braasch I."/>
            <person name="Lecointre G."/>
            <person name="Bobe J."/>
            <person name="Postlethwait J.H."/>
            <person name="Berthelot C."/>
            <person name="Roest Crollius H."/>
            <person name="Guiguen Y."/>
        </authorList>
    </citation>
    <scope>NUCLEOTIDE SEQUENCE</scope>
    <source>
        <strain evidence="2">NC1722</strain>
    </source>
</reference>
<dbReference type="Proteomes" id="UP001221898">
    <property type="component" value="Unassembled WGS sequence"/>
</dbReference>
<evidence type="ECO:0000256" key="1">
    <source>
        <dbReference type="SAM" id="MobiDB-lite"/>
    </source>
</evidence>
<protein>
    <submittedName>
        <fullName evidence="2">Uncharacterized protein</fullName>
    </submittedName>
</protein>
<gene>
    <name evidence="2" type="ORF">AAFF_G00344550</name>
</gene>
<evidence type="ECO:0000313" key="2">
    <source>
        <dbReference type="EMBL" id="KAJ8404105.1"/>
    </source>
</evidence>
<comment type="caution">
    <text evidence="2">The sequence shown here is derived from an EMBL/GenBank/DDBJ whole genome shotgun (WGS) entry which is preliminary data.</text>
</comment>
<dbReference type="AlphaFoldDB" id="A0AAD7SK30"/>
<sequence length="165" mass="17541">MTLGSLKGFCDPSRTTLVKGDVSSSPDSQVNELVRPTSIRVPSGFNCKIEDSRPRLINRGSLVFGQALSRDEQASRPVSIGNGDGKRVITIQGASTIVLSGAVVGRGSLGGAVDFDLPYPPLGSEGVLSKPRVSQRTRSGAQGSTHTLNARPVARFPIQRRERRS</sequence>
<name>A0AAD7SK30_9TELE</name>
<proteinExistence type="predicted"/>